<keyword evidence="8" id="KW-1185">Reference proteome</keyword>
<feature type="domain" description="G-protein coupled receptors family 2 profile 2" evidence="6">
    <location>
        <begin position="553"/>
        <end position="852"/>
    </location>
</feature>
<dbReference type="PROSITE" id="PS50261">
    <property type="entry name" value="G_PROTEIN_RECEP_F2_4"/>
    <property type="match status" value="1"/>
</dbReference>
<keyword evidence="4 5" id="KW-0472">Membrane</keyword>
<feature type="transmembrane region" description="Helical" evidence="5">
    <location>
        <begin position="613"/>
        <end position="633"/>
    </location>
</feature>
<sequence>MIFNTVSPRISSVTPESLNAASANATLLSCIWLTSIHICFRPQPRSKQYIHKEHKPSGKLDEFLKLALLTMAESSEKRKPIGITDFAKILHAKSDQTKTYEMTRKLAFRTLSAYISKKIRRVIQEEYAEEGITRKPDLYNSNVDVLLASPQFHDNSYQIRFPLSYSILLNFGFDGKSHILFSDTHWDDDYFEYNPDCKSTEIFDPTNNVCRPVICEPGHHFVHDSCEEIVGNAPSKVEKESPENLFQEDIMNMVVLKANVTFSDYLIALTADFKDMMIESLSKLLNTSANRIQNFTVHKSESPTNPVNLIIQRLPTKRYSMHIDRDIFSKEYSSTNTRDTDKEEKFTMEISFILMPLNTTKERGKSVSSILQEMDSLIQSKSFMINVKETRVTVVGLKNDSDTIMPNMWCMNGIKSYYTDTQFTMVTLESRGTKSELIYINKTDRFYQKGEFDLTIFIQSTIGFNKANVSGFVFTCDKPRIRNKKCGRISLSKKEYTIFENKSVSFRQHILGIDDYQFDEDSSIVICIPSTMKLRRSIVKGCDIGNEELIFSQIILTIVFGLLSLVALLAVLITYSLFSKLRNIPGINMMNLTLALFLADFIFLVSASVESDAACITVAVSLHYLFLASFFWMNVMSYDLFRTFGHVNVLPTPRQKSKVIPRYTLYAWGAPLLIVAACLVIEFSHISPSVTIGYGKANPTTIVRNKMMQEPSNQSLNNSYRSMDTARTSHHLGCWIQDPLASLIAFGIPLICIVLTNVVMFIRTIYCIRRNLKTINLRLNHPVSGRHDVILYVKMSVVMGFTWVLGFASSGISSGAQPTENICLLLNIIGILFVIFNCSQGIFICSVFVLNKRVFGLYKSLWAKLKKTIKHRESSIFTVIQNDK</sequence>
<gene>
    <name evidence="7" type="ORF">OCTVUL_1B011551</name>
</gene>
<dbReference type="PANTHER" id="PTHR45902:SF1">
    <property type="entry name" value="LATROPHILIN RECEPTOR-LIKE PROTEIN A"/>
    <property type="match status" value="1"/>
</dbReference>
<dbReference type="SUPFAM" id="SSF81321">
    <property type="entry name" value="Family A G protein-coupled receptor-like"/>
    <property type="match status" value="1"/>
</dbReference>
<feature type="transmembrane region" description="Helical" evidence="5">
    <location>
        <begin position="824"/>
        <end position="850"/>
    </location>
</feature>
<dbReference type="GO" id="GO:0016020">
    <property type="term" value="C:membrane"/>
    <property type="evidence" value="ECO:0007669"/>
    <property type="project" value="UniProtKB-SubCell"/>
</dbReference>
<dbReference type="CDD" id="cd15039">
    <property type="entry name" value="7tmB3_Methuselah-like"/>
    <property type="match status" value="1"/>
</dbReference>
<feature type="transmembrane region" description="Helical" evidence="5">
    <location>
        <begin position="554"/>
        <end position="578"/>
    </location>
</feature>
<feature type="transmembrane region" description="Helical" evidence="5">
    <location>
        <begin position="590"/>
        <end position="607"/>
    </location>
</feature>
<name>A0AA36FE01_OCTVU</name>
<dbReference type="GO" id="GO:0004930">
    <property type="term" value="F:G protein-coupled receptor activity"/>
    <property type="evidence" value="ECO:0007669"/>
    <property type="project" value="InterPro"/>
</dbReference>
<proteinExistence type="predicted"/>
<organism evidence="7 8">
    <name type="scientific">Octopus vulgaris</name>
    <name type="common">Common octopus</name>
    <dbReference type="NCBI Taxonomy" id="6645"/>
    <lineage>
        <taxon>Eukaryota</taxon>
        <taxon>Metazoa</taxon>
        <taxon>Spiralia</taxon>
        <taxon>Lophotrochozoa</taxon>
        <taxon>Mollusca</taxon>
        <taxon>Cephalopoda</taxon>
        <taxon>Coleoidea</taxon>
        <taxon>Octopodiformes</taxon>
        <taxon>Octopoda</taxon>
        <taxon>Incirrata</taxon>
        <taxon>Octopodidae</taxon>
        <taxon>Octopus</taxon>
    </lineage>
</organism>
<dbReference type="Pfam" id="PF00002">
    <property type="entry name" value="7tm_2"/>
    <property type="match status" value="1"/>
</dbReference>
<keyword evidence="7" id="KW-0675">Receptor</keyword>
<evidence type="ECO:0000313" key="7">
    <source>
        <dbReference type="EMBL" id="CAI9735561.1"/>
    </source>
</evidence>
<keyword evidence="3 5" id="KW-1133">Transmembrane helix</keyword>
<dbReference type="GO" id="GO:0007166">
    <property type="term" value="P:cell surface receptor signaling pathway"/>
    <property type="evidence" value="ECO:0007669"/>
    <property type="project" value="InterPro"/>
</dbReference>
<evidence type="ECO:0000259" key="6">
    <source>
        <dbReference type="PROSITE" id="PS50261"/>
    </source>
</evidence>
<evidence type="ECO:0000256" key="4">
    <source>
        <dbReference type="ARBA" id="ARBA00023136"/>
    </source>
</evidence>
<reference evidence="7" key="1">
    <citation type="submission" date="2023-08" db="EMBL/GenBank/DDBJ databases">
        <authorList>
            <person name="Alioto T."/>
            <person name="Alioto T."/>
            <person name="Gomez Garrido J."/>
        </authorList>
    </citation>
    <scope>NUCLEOTIDE SEQUENCE</scope>
</reference>
<feature type="transmembrane region" description="Helical" evidence="5">
    <location>
        <begin position="663"/>
        <end position="686"/>
    </location>
</feature>
<protein>
    <submittedName>
        <fullName evidence="7">G-protein coupled receptor Mth2</fullName>
    </submittedName>
</protein>
<evidence type="ECO:0000256" key="5">
    <source>
        <dbReference type="SAM" id="Phobius"/>
    </source>
</evidence>
<keyword evidence="2 5" id="KW-0812">Transmembrane</keyword>
<evidence type="ECO:0000313" key="8">
    <source>
        <dbReference type="Proteomes" id="UP001162480"/>
    </source>
</evidence>
<evidence type="ECO:0000256" key="1">
    <source>
        <dbReference type="ARBA" id="ARBA00004141"/>
    </source>
</evidence>
<dbReference type="AlphaFoldDB" id="A0AA36FE01"/>
<evidence type="ECO:0000256" key="3">
    <source>
        <dbReference type="ARBA" id="ARBA00022989"/>
    </source>
</evidence>
<evidence type="ECO:0000256" key="2">
    <source>
        <dbReference type="ARBA" id="ARBA00022692"/>
    </source>
</evidence>
<comment type="subcellular location">
    <subcellularLocation>
        <location evidence="1">Membrane</location>
        <topology evidence="1">Multi-pass membrane protein</topology>
    </subcellularLocation>
</comment>
<dbReference type="EMBL" id="OX597830">
    <property type="protein sequence ID" value="CAI9735561.1"/>
    <property type="molecule type" value="Genomic_DNA"/>
</dbReference>
<dbReference type="PANTHER" id="PTHR45902">
    <property type="entry name" value="LATROPHILIN RECEPTOR-LIKE PROTEIN A"/>
    <property type="match status" value="1"/>
</dbReference>
<dbReference type="InterPro" id="IPR017981">
    <property type="entry name" value="GPCR_2-like_7TM"/>
</dbReference>
<dbReference type="Proteomes" id="UP001162480">
    <property type="component" value="Chromosome 17"/>
</dbReference>
<feature type="transmembrane region" description="Helical" evidence="5">
    <location>
        <begin position="789"/>
        <end position="812"/>
    </location>
</feature>
<dbReference type="Gene3D" id="1.20.1070.10">
    <property type="entry name" value="Rhodopsin 7-helix transmembrane proteins"/>
    <property type="match status" value="1"/>
</dbReference>
<accession>A0AA36FE01</accession>
<dbReference type="InterPro" id="IPR000832">
    <property type="entry name" value="GPCR_2_secretin-like"/>
</dbReference>
<dbReference type="InterPro" id="IPR053231">
    <property type="entry name" value="GPCR_LN-TM7"/>
</dbReference>
<feature type="transmembrane region" description="Helical" evidence="5">
    <location>
        <begin position="743"/>
        <end position="768"/>
    </location>
</feature>